<reference evidence="1" key="1">
    <citation type="journal article" date="2021" name="New Phytol.">
        <title>Evolutionary innovations through gain and loss of genes in the ectomycorrhizal Boletales.</title>
        <authorList>
            <person name="Wu G."/>
            <person name="Miyauchi S."/>
            <person name="Morin E."/>
            <person name="Kuo A."/>
            <person name="Drula E."/>
            <person name="Varga T."/>
            <person name="Kohler A."/>
            <person name="Feng B."/>
            <person name="Cao Y."/>
            <person name="Lipzen A."/>
            <person name="Daum C."/>
            <person name="Hundley H."/>
            <person name="Pangilinan J."/>
            <person name="Johnson J."/>
            <person name="Barry K."/>
            <person name="LaButti K."/>
            <person name="Ng V."/>
            <person name="Ahrendt S."/>
            <person name="Min B."/>
            <person name="Choi I.G."/>
            <person name="Park H."/>
            <person name="Plett J.M."/>
            <person name="Magnuson J."/>
            <person name="Spatafora J.W."/>
            <person name="Nagy L.G."/>
            <person name="Henrissat B."/>
            <person name="Grigoriev I.V."/>
            <person name="Yang Z.L."/>
            <person name="Xu J."/>
            <person name="Martin F.M."/>
        </authorList>
    </citation>
    <scope>NUCLEOTIDE SEQUENCE</scope>
    <source>
        <strain evidence="1">ATCC 28755</strain>
    </source>
</reference>
<keyword evidence="2" id="KW-1185">Reference proteome</keyword>
<gene>
    <name evidence="1" type="ORF">BJ138DRAFT_1106444</name>
</gene>
<name>A0ACB7ZX20_9AGAM</name>
<sequence>MTSPCRTRSQNANKHPGKVQLDADAAARQEQNPGKKHTKKAAKIEGPKESPALKAARILQGAQEVAELEARMEVQERQALEVKPKPVRPKPRPTGKGKQKQTVSDVELAIEDQNDEELAEEDDETQLDDPPRKKKTAQKPSKVFMREAVKNARANMDAAIVLTSMRGSALNETQGQSTDFDARVANKKGNTGLTTAKKFSIAEETAQMVNWVNNVHPSKPRSGTHTSTTLSPAQFPPMTISGHSQTSRATTASVSARQASHGHDKNPDVPSDILHGGFSDEDEDDSTEHAAAMRVVEIVEDSQSDSDHEVSDIRTSKPIPQAPRVVSTSVKRKVEEMSIPETEGEDSEVEIIGDEDDLMDVDIPEAQVKAPPTAKKERGHRTTSSTSVGVVKPALPLPKKVKTEQDDSTGIPSGSQATTSTVRKVPRTKFRNQDLPVATSDARWLQDYMNTVILWAGSQHGWDIPKPSLVNAIQIIFDAVFPEIEYEVTTDGALFKVTSQRLSEWRSNIGSTALALMINFCSHARDDTPEGSPKLECKQIARNFLKDIKFIYQDPNNRSKETAYYSVFVLQIIASTHLSAISAYVDIPELQTKELALGDGMGQGVILLGVIALERALTFIRDEVINVQELLHQIATGSKLDIKLPKVLNPGTGKDTNKPYQFNEQNWPSQTRSYLISLTSRNRSQIRAIVAAAAELLAKSTTSSLSSTDDTEMAEDVRALACNARFKIK</sequence>
<proteinExistence type="predicted"/>
<dbReference type="Proteomes" id="UP000790377">
    <property type="component" value="Unassembled WGS sequence"/>
</dbReference>
<dbReference type="EMBL" id="MU268334">
    <property type="protein sequence ID" value="KAH7904888.1"/>
    <property type="molecule type" value="Genomic_DNA"/>
</dbReference>
<organism evidence="1 2">
    <name type="scientific">Hygrophoropsis aurantiaca</name>
    <dbReference type="NCBI Taxonomy" id="72124"/>
    <lineage>
        <taxon>Eukaryota</taxon>
        <taxon>Fungi</taxon>
        <taxon>Dikarya</taxon>
        <taxon>Basidiomycota</taxon>
        <taxon>Agaricomycotina</taxon>
        <taxon>Agaricomycetes</taxon>
        <taxon>Agaricomycetidae</taxon>
        <taxon>Boletales</taxon>
        <taxon>Coniophorineae</taxon>
        <taxon>Hygrophoropsidaceae</taxon>
        <taxon>Hygrophoropsis</taxon>
    </lineage>
</organism>
<accession>A0ACB7ZX20</accession>
<comment type="caution">
    <text evidence="1">The sequence shown here is derived from an EMBL/GenBank/DDBJ whole genome shotgun (WGS) entry which is preliminary data.</text>
</comment>
<evidence type="ECO:0000313" key="1">
    <source>
        <dbReference type="EMBL" id="KAH7904888.1"/>
    </source>
</evidence>
<protein>
    <submittedName>
        <fullName evidence="1">Uncharacterized protein</fullName>
    </submittedName>
</protein>
<evidence type="ECO:0000313" key="2">
    <source>
        <dbReference type="Proteomes" id="UP000790377"/>
    </source>
</evidence>